<dbReference type="Proteomes" id="UP001642360">
    <property type="component" value="Unassembled WGS sequence"/>
</dbReference>
<name>A0ABC8TYK0_9AQUA</name>
<proteinExistence type="inferred from homology"/>
<keyword evidence="3 8" id="KW-0812">Transmembrane</keyword>
<keyword evidence="10" id="KW-1185">Reference proteome</keyword>
<feature type="transmembrane region" description="Helical" evidence="8">
    <location>
        <begin position="498"/>
        <end position="518"/>
    </location>
</feature>
<dbReference type="AlphaFoldDB" id="A0ABC8TYK0"/>
<evidence type="ECO:0000256" key="6">
    <source>
        <dbReference type="ARBA" id="ARBA00044504"/>
    </source>
</evidence>
<gene>
    <name evidence="9" type="ORF">ILEXP_LOCUS44329</name>
</gene>
<feature type="transmembrane region" description="Helical" evidence="8">
    <location>
        <begin position="374"/>
        <end position="395"/>
    </location>
</feature>
<feature type="transmembrane region" description="Helical" evidence="8">
    <location>
        <begin position="152"/>
        <end position="173"/>
    </location>
</feature>
<dbReference type="Pfam" id="PF00854">
    <property type="entry name" value="PTR2"/>
    <property type="match status" value="1"/>
</dbReference>
<reference evidence="9 10" key="1">
    <citation type="submission" date="2024-02" db="EMBL/GenBank/DDBJ databases">
        <authorList>
            <person name="Vignale AGUSTIN F."/>
            <person name="Sosa J E."/>
            <person name="Modenutti C."/>
        </authorList>
    </citation>
    <scope>NUCLEOTIDE SEQUENCE [LARGE SCALE GENOMIC DNA]</scope>
</reference>
<protein>
    <recommendedName>
        <fullName evidence="11">Protein NRT1/ PTR FAMILY 1.2-like</fullName>
    </recommendedName>
</protein>
<dbReference type="InterPro" id="IPR036259">
    <property type="entry name" value="MFS_trans_sf"/>
</dbReference>
<evidence type="ECO:0000256" key="2">
    <source>
        <dbReference type="ARBA" id="ARBA00005982"/>
    </source>
</evidence>
<dbReference type="PROSITE" id="PS01022">
    <property type="entry name" value="PTR2_1"/>
    <property type="match status" value="1"/>
</dbReference>
<dbReference type="GO" id="GO:0016020">
    <property type="term" value="C:membrane"/>
    <property type="evidence" value="ECO:0007669"/>
    <property type="project" value="UniProtKB-SubCell"/>
</dbReference>
<dbReference type="CDD" id="cd17416">
    <property type="entry name" value="MFS_NPF1_2"/>
    <property type="match status" value="1"/>
</dbReference>
<dbReference type="EMBL" id="CAUOFW020006391">
    <property type="protein sequence ID" value="CAK9174578.1"/>
    <property type="molecule type" value="Genomic_DNA"/>
</dbReference>
<organism evidence="9 10">
    <name type="scientific">Ilex paraguariensis</name>
    <name type="common">yerba mate</name>
    <dbReference type="NCBI Taxonomy" id="185542"/>
    <lineage>
        <taxon>Eukaryota</taxon>
        <taxon>Viridiplantae</taxon>
        <taxon>Streptophyta</taxon>
        <taxon>Embryophyta</taxon>
        <taxon>Tracheophyta</taxon>
        <taxon>Spermatophyta</taxon>
        <taxon>Magnoliopsida</taxon>
        <taxon>eudicotyledons</taxon>
        <taxon>Gunneridae</taxon>
        <taxon>Pentapetalae</taxon>
        <taxon>asterids</taxon>
        <taxon>campanulids</taxon>
        <taxon>Aquifoliales</taxon>
        <taxon>Aquifoliaceae</taxon>
        <taxon>Ilex</taxon>
    </lineage>
</organism>
<evidence type="ECO:0000313" key="9">
    <source>
        <dbReference type="EMBL" id="CAK9174578.1"/>
    </source>
</evidence>
<comment type="similarity">
    <text evidence="6">Belongs to the major facilitator superfamily. Phosphate:H(+) symporter (TC 2.A.1.9) family.</text>
</comment>
<feature type="transmembrane region" description="Helical" evidence="8">
    <location>
        <begin position="75"/>
        <end position="94"/>
    </location>
</feature>
<evidence type="ECO:0000256" key="5">
    <source>
        <dbReference type="ARBA" id="ARBA00023136"/>
    </source>
</evidence>
<accession>A0ABC8TYK0</accession>
<feature type="transmembrane region" description="Helical" evidence="8">
    <location>
        <begin position="226"/>
        <end position="246"/>
    </location>
</feature>
<evidence type="ECO:0000256" key="3">
    <source>
        <dbReference type="ARBA" id="ARBA00022692"/>
    </source>
</evidence>
<feature type="transmembrane region" description="Helical" evidence="8">
    <location>
        <begin position="546"/>
        <end position="569"/>
    </location>
</feature>
<feature type="transmembrane region" description="Helical" evidence="8">
    <location>
        <begin position="194"/>
        <end position="214"/>
    </location>
</feature>
<dbReference type="PANTHER" id="PTHR11654">
    <property type="entry name" value="OLIGOPEPTIDE TRANSPORTER-RELATED"/>
    <property type="match status" value="1"/>
</dbReference>
<feature type="transmembrane region" description="Helical" evidence="8">
    <location>
        <begin position="420"/>
        <end position="437"/>
    </location>
</feature>
<dbReference type="InterPro" id="IPR018456">
    <property type="entry name" value="PTR2_symporter_CS"/>
</dbReference>
<evidence type="ECO:0000313" key="10">
    <source>
        <dbReference type="Proteomes" id="UP001642360"/>
    </source>
</evidence>
<sequence>MVAEMEVEMERGSSSGQSEENQKLVPRRRKGGIVTMPFILANESFEKVASYGLLPNMILYLITEYKMGVTQGTDILFYWSAATNFMPVVGAFVGDSYFGRFLTIGIGSIISFTGMVLLWLTAMIPGARPASSCKSAAGVGCKSASPAQYGLLLSSFAIMSIGAGGIRPCSIAFGADQIDKKNPNYERVLESFFGWYYASALISVMIALTAIVAIQDSMGWKVGFGVPAILMFCSTILFFVASPLYVKMKVSKSLFIGLAQTIVVTFKNRKLAFPPQDSTGSYHHEKDSELVAPSAYLRFINKACIIKNPEDITQDGIAANPWSLCTVQQVEELKALVKVIPMWSTGIMLSINMSQSSFPLLQAKSMDRRFISNFKIPAGSFGMFTIASLFIWVVLYDRVILPLASKLKGKPVRLGVKERMGIGLFFSTMSMVVSGIVENIRRRKAIDQGLQNNPNAIVDMSAMWLVPQYALSGIAEAFNAIGQTEFYYTEFPRSMSSIASSLVGLGMAVANLLASVILNTVDNATKKHGKESWVSTNINQGRYENYYWLLAVMSLVNMVYFVFCSWLYGPLQKTSRLRRKDDIEKEEE</sequence>
<feature type="transmembrane region" description="Helical" evidence="8">
    <location>
        <begin position="101"/>
        <end position="122"/>
    </location>
</feature>
<evidence type="ECO:0000256" key="1">
    <source>
        <dbReference type="ARBA" id="ARBA00004141"/>
    </source>
</evidence>
<keyword evidence="5 8" id="KW-0472">Membrane</keyword>
<feature type="region of interest" description="Disordered" evidence="7">
    <location>
        <begin position="1"/>
        <end position="24"/>
    </location>
</feature>
<evidence type="ECO:0000256" key="7">
    <source>
        <dbReference type="SAM" id="MobiDB-lite"/>
    </source>
</evidence>
<comment type="similarity">
    <text evidence="2">Belongs to the major facilitator superfamily. Proton-dependent oligopeptide transporter (POT/PTR) (TC 2.A.17) family.</text>
</comment>
<evidence type="ECO:0000256" key="4">
    <source>
        <dbReference type="ARBA" id="ARBA00022989"/>
    </source>
</evidence>
<evidence type="ECO:0000256" key="8">
    <source>
        <dbReference type="SAM" id="Phobius"/>
    </source>
</evidence>
<comment type="caution">
    <text evidence="9">The sequence shown here is derived from an EMBL/GenBank/DDBJ whole genome shotgun (WGS) entry which is preliminary data.</text>
</comment>
<dbReference type="InterPro" id="IPR000109">
    <property type="entry name" value="POT_fam"/>
</dbReference>
<evidence type="ECO:0008006" key="11">
    <source>
        <dbReference type="Google" id="ProtNLM"/>
    </source>
</evidence>
<dbReference type="Gene3D" id="1.20.1250.20">
    <property type="entry name" value="MFS general substrate transporter like domains"/>
    <property type="match status" value="1"/>
</dbReference>
<dbReference type="SUPFAM" id="SSF103473">
    <property type="entry name" value="MFS general substrate transporter"/>
    <property type="match status" value="1"/>
</dbReference>
<keyword evidence="4 8" id="KW-1133">Transmembrane helix</keyword>
<comment type="subcellular location">
    <subcellularLocation>
        <location evidence="1">Membrane</location>
        <topology evidence="1">Multi-pass membrane protein</topology>
    </subcellularLocation>
</comment>